<keyword evidence="3 8" id="KW-0489">Methyltransferase</keyword>
<dbReference type="InterPro" id="IPR029063">
    <property type="entry name" value="SAM-dependent_MTases_sf"/>
</dbReference>
<evidence type="ECO:0000256" key="3">
    <source>
        <dbReference type="ARBA" id="ARBA00022603"/>
    </source>
</evidence>
<keyword evidence="5" id="KW-0949">S-adenosyl-L-methionine</keyword>
<comment type="similarity">
    <text evidence="1">Belongs to the N(4)/N(6)-methyltransferase family.</text>
</comment>
<evidence type="ECO:0000256" key="5">
    <source>
        <dbReference type="ARBA" id="ARBA00022691"/>
    </source>
</evidence>
<dbReference type="GO" id="GO:0009007">
    <property type="term" value="F:site-specific DNA-methyltransferase (adenine-specific) activity"/>
    <property type="evidence" value="ECO:0007669"/>
    <property type="project" value="UniProtKB-EC"/>
</dbReference>
<dbReference type="PROSITE" id="PS00092">
    <property type="entry name" value="N6_MTASE"/>
    <property type="match status" value="1"/>
</dbReference>
<evidence type="ECO:0000313" key="8">
    <source>
        <dbReference type="EMBL" id="BAV59422.1"/>
    </source>
</evidence>
<accession>A0A1C9ZTM6</accession>
<dbReference type="InterPro" id="IPR002295">
    <property type="entry name" value="N4/N6-MTase_EcoPI_Mod-like"/>
</dbReference>
<dbReference type="SUPFAM" id="SSF53335">
    <property type="entry name" value="S-adenosyl-L-methionine-dependent methyltransferases"/>
    <property type="match status" value="1"/>
</dbReference>
<dbReference type="AlphaFoldDB" id="A0A1C9ZTM6"/>
<proteinExistence type="inferred from homology"/>
<dbReference type="Pfam" id="PF01555">
    <property type="entry name" value="N6_N4_Mtase"/>
    <property type="match status" value="1"/>
</dbReference>
<feature type="domain" description="DNA methylase N-4/N-6" evidence="7">
    <location>
        <begin position="124"/>
        <end position="471"/>
    </location>
</feature>
<protein>
    <recommendedName>
        <fullName evidence="2">site-specific DNA-methyltransferase (adenine-specific)</fullName>
        <ecNumber evidence="2">2.1.1.72</ecNumber>
    </recommendedName>
</protein>
<name>A0A1C9ZTM6_9BACT</name>
<dbReference type="EMBL" id="LC153688">
    <property type="protein sequence ID" value="BAV59422.1"/>
    <property type="molecule type" value="Genomic_DNA"/>
</dbReference>
<dbReference type="PRINTS" id="PR00506">
    <property type="entry name" value="D21N6MTFRASE"/>
</dbReference>
<dbReference type="InterPro" id="IPR002052">
    <property type="entry name" value="DNA_methylase_N6_adenine_CS"/>
</dbReference>
<keyword evidence="4" id="KW-0808">Transferase</keyword>
<comment type="catalytic activity">
    <reaction evidence="6">
        <text>a 2'-deoxyadenosine in DNA + S-adenosyl-L-methionine = an N(6)-methyl-2'-deoxyadenosine in DNA + S-adenosyl-L-homocysteine + H(+)</text>
        <dbReference type="Rhea" id="RHEA:15197"/>
        <dbReference type="Rhea" id="RHEA-COMP:12418"/>
        <dbReference type="Rhea" id="RHEA-COMP:12419"/>
        <dbReference type="ChEBI" id="CHEBI:15378"/>
        <dbReference type="ChEBI" id="CHEBI:57856"/>
        <dbReference type="ChEBI" id="CHEBI:59789"/>
        <dbReference type="ChEBI" id="CHEBI:90615"/>
        <dbReference type="ChEBI" id="CHEBI:90616"/>
        <dbReference type="EC" id="2.1.1.72"/>
    </reaction>
</comment>
<evidence type="ECO:0000256" key="1">
    <source>
        <dbReference type="ARBA" id="ARBA00006594"/>
    </source>
</evidence>
<evidence type="ECO:0000259" key="7">
    <source>
        <dbReference type="Pfam" id="PF01555"/>
    </source>
</evidence>
<dbReference type="EC" id="2.1.1.72" evidence="2"/>
<dbReference type="InterPro" id="IPR002941">
    <property type="entry name" value="DNA_methylase_N4/N6"/>
</dbReference>
<dbReference type="GO" id="GO:0032259">
    <property type="term" value="P:methylation"/>
    <property type="evidence" value="ECO:0007669"/>
    <property type="project" value="UniProtKB-KW"/>
</dbReference>
<evidence type="ECO:0000256" key="4">
    <source>
        <dbReference type="ARBA" id="ARBA00022679"/>
    </source>
</evidence>
<organism evidence="8">
    <name type="scientific">Candidatus Endomicrobium sp. MdDo-005</name>
    <dbReference type="NCBI Taxonomy" id="1837115"/>
    <lineage>
        <taxon>Bacteria</taxon>
        <taxon>Pseudomonadati</taxon>
        <taxon>Elusimicrobiota</taxon>
        <taxon>Endomicrobiia</taxon>
        <taxon>Endomicrobiales</taxon>
        <taxon>Endomicrobiaceae</taxon>
        <taxon>Endomicrobium</taxon>
    </lineage>
</organism>
<dbReference type="REBASE" id="233975">
    <property type="entry name" value="M.Esp005ORFJP"/>
</dbReference>
<dbReference type="PIRSF" id="PIRSF015855">
    <property type="entry name" value="TypeIII_Mtase_mKpnI"/>
    <property type="match status" value="1"/>
</dbReference>
<evidence type="ECO:0000256" key="6">
    <source>
        <dbReference type="ARBA" id="ARBA00047942"/>
    </source>
</evidence>
<evidence type="ECO:0000256" key="2">
    <source>
        <dbReference type="ARBA" id="ARBA00011900"/>
    </source>
</evidence>
<dbReference type="Gene3D" id="3.40.50.150">
    <property type="entry name" value="Vaccinia Virus protein VP39"/>
    <property type="match status" value="1"/>
</dbReference>
<sequence length="621" mass="71656">MILKDEAEKCNAKIIERDKTADASEIIKQIKKLLPNVVNSDNALNIQALQDVLDISKTTANNQGYELAFAGKGFAKRNKDISTAKELKAERRQSKNFDSTQNVIIRGDNLDVLKILKQNYKDKIKMIYIDPPYNTQSDEFIYKDNFRENEKSLIEEYDLSDETINYLHNIYGSKTHSGWLSFMYPRLALARDLLRDDGVIFISIDDNEQANLKILCDEIFGEENFIAELSVVDNLKGNNNTSGISSTHEYALIYSKKIEKVVLNDLALLEDEIEDWQEDELGFWKKGRNIKATGENAPRHKRPTMFYPIYLNKELKISLERNDEFNIEVLPITDGEEVCWNWSKEFLSNNKKELIVEKTNEGKYNFFKKQRPTLEDIPSKKAKTTFYNPKYSTSTSSEVIKSIFNGKVVFNYSKSHWLIKDFIQIASKKDSIILDFFAGSGTTAQAVMELNKEDGGNRRFILVQIDEKIKEDKAAYKFCKDNNLEPVISSITIERARRTGEKINEELNAVDTGYKVFSLTDKPRINHRDNQLELVNKRDSAENTLYNMMSANCVELTEKIQVVEKERVYLIKECYYVIAECNMNGIDKTKHIYIDGYSPISLEQWLNMNSGIDNERVGVVY</sequence>
<dbReference type="GO" id="GO:0008170">
    <property type="term" value="F:N-methyltransferase activity"/>
    <property type="evidence" value="ECO:0007669"/>
    <property type="project" value="InterPro"/>
</dbReference>
<dbReference type="GO" id="GO:0003677">
    <property type="term" value="F:DNA binding"/>
    <property type="evidence" value="ECO:0007669"/>
    <property type="project" value="InterPro"/>
</dbReference>
<reference evidence="8" key="1">
    <citation type="journal article" date="2016" name="Genome Biol. Evol.">
        <title>Comparison of intracellular "Ca. Endomicrobium trichonymphae" genomovars illuminates the requirement and decay of defense systems against foreign DNA.</title>
        <authorList>
            <person name="Izawa K."/>
            <person name="Kuwahara H."/>
            <person name="Kihara K."/>
            <person name="Yuki M."/>
            <person name="Lo N."/>
            <person name="Ito T."/>
            <person name="Ohkuma M."/>
            <person name="Hongoh Y."/>
        </authorList>
    </citation>
    <scope>NUCLEOTIDE SEQUENCE</scope>
    <source>
        <strain evidence="8">MdDo-005</strain>
    </source>
</reference>